<proteinExistence type="inferred from homology"/>
<accession>A0A2H5N163</accession>
<evidence type="ECO:0000256" key="1">
    <source>
        <dbReference type="ARBA" id="ARBA00010394"/>
    </source>
</evidence>
<dbReference type="STRING" id="55188.A0A2H5N163"/>
<dbReference type="InterPro" id="IPR016024">
    <property type="entry name" value="ARM-type_fold"/>
</dbReference>
<dbReference type="Proteomes" id="UP000236630">
    <property type="component" value="Unassembled WGS sequence"/>
</dbReference>
<dbReference type="AlphaFoldDB" id="A0A2H5N163"/>
<evidence type="ECO:0000313" key="5">
    <source>
        <dbReference type="Proteomes" id="UP000236630"/>
    </source>
</evidence>
<sequence>MGMHVVVVVVIQQKNPKLPLSKLKENNQLKDSVLYAVMEANIILPYPSFCAPLLQHAELEIKEAAWPVLNATYGGSHEHIQFLVSQGCIKPLCDLLGLEDIFKVGEVNKEIGMDNWVNVYTQMIDECDGVEKIENLHIHDNNEIYEKRRKSGLSKMVVSEISSRVWVLLPTSPTSQHSTWWLQIWLK</sequence>
<dbReference type="PANTHER" id="PTHR23316">
    <property type="entry name" value="IMPORTIN ALPHA"/>
    <property type="match status" value="1"/>
</dbReference>
<reference evidence="4 5" key="1">
    <citation type="journal article" date="2017" name="Front. Genet.">
        <title>Draft sequencing of the heterozygous diploid genome of Satsuma (Citrus unshiu Marc.) using a hybrid assembly approach.</title>
        <authorList>
            <person name="Shimizu T."/>
            <person name="Tanizawa Y."/>
            <person name="Mochizuki T."/>
            <person name="Nagasaki H."/>
            <person name="Yoshioka T."/>
            <person name="Toyoda A."/>
            <person name="Fujiyama A."/>
            <person name="Kaminuma E."/>
            <person name="Nakamura Y."/>
        </authorList>
    </citation>
    <scope>NUCLEOTIDE SEQUENCE [LARGE SCALE GENOMIC DNA]</scope>
    <source>
        <strain evidence="5">cv. Miyagawa wase</strain>
    </source>
</reference>
<comment type="similarity">
    <text evidence="1">Belongs to the importin alpha family.</text>
</comment>
<evidence type="ECO:0000313" key="4">
    <source>
        <dbReference type="EMBL" id="GAY33657.1"/>
    </source>
</evidence>
<organism evidence="4 5">
    <name type="scientific">Citrus unshiu</name>
    <name type="common">Satsuma mandarin</name>
    <name type="synonym">Citrus nobilis var. unshiu</name>
    <dbReference type="NCBI Taxonomy" id="55188"/>
    <lineage>
        <taxon>Eukaryota</taxon>
        <taxon>Viridiplantae</taxon>
        <taxon>Streptophyta</taxon>
        <taxon>Embryophyta</taxon>
        <taxon>Tracheophyta</taxon>
        <taxon>Spermatophyta</taxon>
        <taxon>Magnoliopsida</taxon>
        <taxon>eudicotyledons</taxon>
        <taxon>Gunneridae</taxon>
        <taxon>Pentapetalae</taxon>
        <taxon>rosids</taxon>
        <taxon>malvids</taxon>
        <taxon>Sapindales</taxon>
        <taxon>Rutaceae</taxon>
        <taxon>Aurantioideae</taxon>
        <taxon>Citrus</taxon>
    </lineage>
</organism>
<dbReference type="InterPro" id="IPR011989">
    <property type="entry name" value="ARM-like"/>
</dbReference>
<keyword evidence="3" id="KW-0653">Protein transport</keyword>
<dbReference type="Gene3D" id="1.25.10.10">
    <property type="entry name" value="Leucine-rich Repeat Variant"/>
    <property type="match status" value="1"/>
</dbReference>
<dbReference type="EMBL" id="BDQV01001589">
    <property type="protein sequence ID" value="GAY33657.1"/>
    <property type="molecule type" value="Genomic_DNA"/>
</dbReference>
<gene>
    <name evidence="4" type="ORF">CUMW_275920</name>
</gene>
<dbReference type="GO" id="GO:0015031">
    <property type="term" value="P:protein transport"/>
    <property type="evidence" value="ECO:0007669"/>
    <property type="project" value="UniProtKB-KW"/>
</dbReference>
<name>A0A2H5N163_CITUN</name>
<dbReference type="Pfam" id="PF16186">
    <property type="entry name" value="Arm_3"/>
    <property type="match status" value="1"/>
</dbReference>
<keyword evidence="5" id="KW-1185">Reference proteome</keyword>
<protein>
    <submittedName>
        <fullName evidence="4">Uncharacterized protein</fullName>
    </submittedName>
</protein>
<comment type="caution">
    <text evidence="4">The sequence shown here is derived from an EMBL/GenBank/DDBJ whole genome shotgun (WGS) entry which is preliminary data.</text>
</comment>
<dbReference type="InterPro" id="IPR032413">
    <property type="entry name" value="Arm_3"/>
</dbReference>
<dbReference type="SUPFAM" id="SSF48371">
    <property type="entry name" value="ARM repeat"/>
    <property type="match status" value="1"/>
</dbReference>
<keyword evidence="2" id="KW-0813">Transport</keyword>
<evidence type="ECO:0000256" key="2">
    <source>
        <dbReference type="ARBA" id="ARBA00022448"/>
    </source>
</evidence>
<evidence type="ECO:0000256" key="3">
    <source>
        <dbReference type="ARBA" id="ARBA00022927"/>
    </source>
</evidence>